<dbReference type="InterPro" id="IPR014825">
    <property type="entry name" value="DNA_alkylation"/>
</dbReference>
<dbReference type="SUPFAM" id="SSF48371">
    <property type="entry name" value="ARM repeat"/>
    <property type="match status" value="1"/>
</dbReference>
<organism evidence="1 2">
    <name type="scientific">Chitinophaga terrae</name>
    <name type="common">ex Kim and Jung 2007</name>
    <dbReference type="NCBI Taxonomy" id="408074"/>
    <lineage>
        <taxon>Bacteria</taxon>
        <taxon>Pseudomonadati</taxon>
        <taxon>Bacteroidota</taxon>
        <taxon>Chitinophagia</taxon>
        <taxon>Chitinophagales</taxon>
        <taxon>Chitinophagaceae</taxon>
        <taxon>Chitinophaga</taxon>
    </lineage>
</organism>
<reference evidence="2" key="1">
    <citation type="submission" date="2016-10" db="EMBL/GenBank/DDBJ databases">
        <authorList>
            <person name="Varghese N."/>
            <person name="Submissions S."/>
        </authorList>
    </citation>
    <scope>NUCLEOTIDE SEQUENCE [LARGE SCALE GENOMIC DNA]</scope>
    <source>
        <strain evidence="2">DSM 23920</strain>
    </source>
</reference>
<evidence type="ECO:0000313" key="1">
    <source>
        <dbReference type="EMBL" id="SEA22276.1"/>
    </source>
</evidence>
<dbReference type="InterPro" id="IPR016024">
    <property type="entry name" value="ARM-type_fold"/>
</dbReference>
<dbReference type="Gene3D" id="1.10.1240.70">
    <property type="match status" value="1"/>
</dbReference>
<sequence>MLSSIIAPLKDLQHGFKPIVDAGNKILQNDALQPLEIAVSVLSSGAYQERGLGVYLLGRLSLNHPAALELLLKHVVNDPSWQVQEMLAKALDDYCRMKGYEKALPEIKQWIKAPHPALNRAVIEGLRIWTSRPYFKEHPEVAVTLISSLVTKLPQKDNIYLTRSVGNALRDIKKKYPDLVKRETGKWKLTDPAIATAYKLVYK</sequence>
<dbReference type="Pfam" id="PF08713">
    <property type="entry name" value="DNA_alkylation"/>
    <property type="match status" value="1"/>
</dbReference>
<name>A0A1H3ZEW4_9BACT</name>
<dbReference type="EMBL" id="FNRL01000004">
    <property type="protein sequence ID" value="SEA22276.1"/>
    <property type="molecule type" value="Genomic_DNA"/>
</dbReference>
<dbReference type="AlphaFoldDB" id="A0A1H3ZEW4"/>
<accession>A0A1H3ZEW4</accession>
<proteinExistence type="predicted"/>
<evidence type="ECO:0000313" key="2">
    <source>
        <dbReference type="Proteomes" id="UP000199656"/>
    </source>
</evidence>
<dbReference type="Gene3D" id="1.25.40.290">
    <property type="entry name" value="ARM repeat domains"/>
    <property type="match status" value="1"/>
</dbReference>
<dbReference type="RefSeq" id="WP_089759654.1">
    <property type="nucleotide sequence ID" value="NZ_BKAT01000005.1"/>
</dbReference>
<dbReference type="OrthoDB" id="9797162at2"/>
<gene>
    <name evidence="1" type="ORF">SAMN05660909_01190</name>
</gene>
<protein>
    <submittedName>
        <fullName evidence="1">DNA alkylation repair enzyme</fullName>
    </submittedName>
</protein>
<dbReference type="STRING" id="408074.SAMN05660909_01190"/>
<keyword evidence="2" id="KW-1185">Reference proteome</keyword>
<dbReference type="Proteomes" id="UP000199656">
    <property type="component" value="Unassembled WGS sequence"/>
</dbReference>